<dbReference type="AlphaFoldDB" id="A0AAF0Y2L6"/>
<comment type="subcellular location">
    <subcellularLocation>
        <location evidence="1">Membrane</location>
    </subcellularLocation>
</comment>
<dbReference type="GO" id="GO:0030150">
    <property type="term" value="P:protein import into mitochondrial matrix"/>
    <property type="evidence" value="ECO:0007669"/>
    <property type="project" value="TreeGrafter"/>
</dbReference>
<dbReference type="GeneID" id="87803294"/>
<dbReference type="PANTHER" id="PTHR28525:SF1">
    <property type="entry name" value="REACTIVE OXYGEN SPECIES MODULATOR 1"/>
    <property type="match status" value="1"/>
</dbReference>
<keyword evidence="5 6" id="KW-0472">Membrane</keyword>
<sequence>MPPPPSTTQGASNWDKMKMGALMGTGVGLTIGFIFGSFSILRGGPGPRGAVATLGQYMASSAATFGFFMSIGSVIRTQEKYALPASTSPQVLIHAQRARWAAASERVRGQQL</sequence>
<evidence type="ECO:0000256" key="2">
    <source>
        <dbReference type="ARBA" id="ARBA00007839"/>
    </source>
</evidence>
<keyword evidence="3 6" id="KW-0812">Transmembrane</keyword>
<name>A0AAF0Y2L6_9TREE</name>
<evidence type="ECO:0000313" key="8">
    <source>
        <dbReference type="Proteomes" id="UP000827549"/>
    </source>
</evidence>
<feature type="transmembrane region" description="Helical" evidence="6">
    <location>
        <begin position="54"/>
        <end position="75"/>
    </location>
</feature>
<comment type="similarity">
    <text evidence="2">Belongs to the MGR2 family.</text>
</comment>
<dbReference type="SMART" id="SM01378">
    <property type="entry name" value="Romo1"/>
    <property type="match status" value="1"/>
</dbReference>
<evidence type="ECO:0000256" key="6">
    <source>
        <dbReference type="SAM" id="Phobius"/>
    </source>
</evidence>
<accession>A0AAF0Y2L6</accession>
<evidence type="ECO:0000256" key="1">
    <source>
        <dbReference type="ARBA" id="ARBA00004370"/>
    </source>
</evidence>
<keyword evidence="8" id="KW-1185">Reference proteome</keyword>
<dbReference type="Proteomes" id="UP000827549">
    <property type="component" value="Chromosome 1"/>
</dbReference>
<evidence type="ECO:0000256" key="4">
    <source>
        <dbReference type="ARBA" id="ARBA00022989"/>
    </source>
</evidence>
<dbReference type="GO" id="GO:0005744">
    <property type="term" value="C:TIM23 mitochondrial import inner membrane translocase complex"/>
    <property type="evidence" value="ECO:0007669"/>
    <property type="project" value="TreeGrafter"/>
</dbReference>
<evidence type="ECO:0000256" key="5">
    <source>
        <dbReference type="ARBA" id="ARBA00023136"/>
    </source>
</evidence>
<gene>
    <name evidence="7" type="primary">MGR2</name>
    <name evidence="7" type="ORF">LOC62_01G000032</name>
</gene>
<organism evidence="7 8">
    <name type="scientific">Vanrija pseudolonga</name>
    <dbReference type="NCBI Taxonomy" id="143232"/>
    <lineage>
        <taxon>Eukaryota</taxon>
        <taxon>Fungi</taxon>
        <taxon>Dikarya</taxon>
        <taxon>Basidiomycota</taxon>
        <taxon>Agaricomycotina</taxon>
        <taxon>Tremellomycetes</taxon>
        <taxon>Trichosporonales</taxon>
        <taxon>Trichosporonaceae</taxon>
        <taxon>Vanrija</taxon>
    </lineage>
</organism>
<proteinExistence type="inferred from homology"/>
<dbReference type="RefSeq" id="XP_062622443.1">
    <property type="nucleotide sequence ID" value="XM_062766459.1"/>
</dbReference>
<dbReference type="EMBL" id="CP086714">
    <property type="protein sequence ID" value="WOO76411.1"/>
    <property type="molecule type" value="Genomic_DNA"/>
</dbReference>
<dbReference type="GO" id="GO:0045039">
    <property type="term" value="P:protein insertion into mitochondrial inner membrane"/>
    <property type="evidence" value="ECO:0007669"/>
    <property type="project" value="TreeGrafter"/>
</dbReference>
<reference evidence="7" key="1">
    <citation type="submission" date="2023-10" db="EMBL/GenBank/DDBJ databases">
        <authorList>
            <person name="Noh H."/>
        </authorList>
    </citation>
    <scope>NUCLEOTIDE SEQUENCE</scope>
    <source>
        <strain evidence="7">DUCC4014</strain>
    </source>
</reference>
<dbReference type="Pfam" id="PF10247">
    <property type="entry name" value="Romo1"/>
    <property type="match status" value="1"/>
</dbReference>
<protein>
    <submittedName>
        <fullName evidence="7">Protein MGR2</fullName>
    </submittedName>
</protein>
<evidence type="ECO:0000256" key="3">
    <source>
        <dbReference type="ARBA" id="ARBA00022692"/>
    </source>
</evidence>
<feature type="transmembrane region" description="Helical" evidence="6">
    <location>
        <begin position="21"/>
        <end position="42"/>
    </location>
</feature>
<dbReference type="InterPro" id="IPR018450">
    <property type="entry name" value="Romo1/Mgr2"/>
</dbReference>
<dbReference type="PANTHER" id="PTHR28525">
    <property type="entry name" value="REACTIVE OXYGEN SPECIES MODULATOR 1"/>
    <property type="match status" value="1"/>
</dbReference>
<evidence type="ECO:0000313" key="7">
    <source>
        <dbReference type="EMBL" id="WOO76411.1"/>
    </source>
</evidence>
<keyword evidence="4 6" id="KW-1133">Transmembrane helix</keyword>